<dbReference type="EMBL" id="CP053085">
    <property type="protein sequence ID" value="QJR36778.1"/>
    <property type="molecule type" value="Genomic_DNA"/>
</dbReference>
<name>A0A6M4IRX6_9BACT</name>
<organism evidence="1 2">
    <name type="scientific">Gemmatimonas groenlandica</name>
    <dbReference type="NCBI Taxonomy" id="2732249"/>
    <lineage>
        <taxon>Bacteria</taxon>
        <taxon>Pseudomonadati</taxon>
        <taxon>Gemmatimonadota</taxon>
        <taxon>Gemmatimonadia</taxon>
        <taxon>Gemmatimonadales</taxon>
        <taxon>Gemmatimonadaceae</taxon>
        <taxon>Gemmatimonas</taxon>
    </lineage>
</organism>
<keyword evidence="2" id="KW-1185">Reference proteome</keyword>
<evidence type="ECO:0000313" key="1">
    <source>
        <dbReference type="EMBL" id="QJR36778.1"/>
    </source>
</evidence>
<dbReference type="Proteomes" id="UP000500938">
    <property type="component" value="Chromosome"/>
</dbReference>
<proteinExistence type="predicted"/>
<protein>
    <recommendedName>
        <fullName evidence="3">IS110 family transposase</fullName>
    </recommendedName>
</protein>
<sequence length="84" mass="9362">MFYSGIDLHKRTMVIQTIDAAGIVVRMADLPTNRAAVTAYFATLDGPHRAVCECTSMWYWVPDLLVPQSIDLRLAHAKDLKAIS</sequence>
<dbReference type="RefSeq" id="WP_171226211.1">
    <property type="nucleotide sequence ID" value="NZ_CP053085.1"/>
</dbReference>
<reference evidence="1 2" key="1">
    <citation type="submission" date="2020-05" db="EMBL/GenBank/DDBJ databases">
        <title>Complete genome sequence of Gemmatimonas greenlandica TET16.</title>
        <authorList>
            <person name="Zeng Y."/>
        </authorList>
    </citation>
    <scope>NUCLEOTIDE SEQUENCE [LARGE SCALE GENOMIC DNA]</scope>
    <source>
        <strain evidence="1 2">TET16</strain>
    </source>
</reference>
<evidence type="ECO:0008006" key="3">
    <source>
        <dbReference type="Google" id="ProtNLM"/>
    </source>
</evidence>
<gene>
    <name evidence="1" type="ORF">HKW67_15265</name>
</gene>
<accession>A0A6M4IRX6</accession>
<dbReference type="KEGG" id="ggr:HKW67_15265"/>
<evidence type="ECO:0000313" key="2">
    <source>
        <dbReference type="Proteomes" id="UP000500938"/>
    </source>
</evidence>
<dbReference type="AlphaFoldDB" id="A0A6M4IRX6"/>